<dbReference type="Gene3D" id="3.40.190.10">
    <property type="entry name" value="Periplasmic binding protein-like II"/>
    <property type="match status" value="2"/>
</dbReference>
<dbReference type="EMBL" id="RIBW01000009">
    <property type="protein sequence ID" value="RUM00076.1"/>
    <property type="molecule type" value="Genomic_DNA"/>
</dbReference>
<dbReference type="CDD" id="cd08423">
    <property type="entry name" value="PBP2_LTTR_like_6"/>
    <property type="match status" value="1"/>
</dbReference>
<evidence type="ECO:0000313" key="9">
    <source>
        <dbReference type="EMBL" id="RUM00076.1"/>
    </source>
</evidence>
<dbReference type="Proteomes" id="UP000273611">
    <property type="component" value="Unassembled WGS sequence"/>
</dbReference>
<proteinExistence type="inferred from homology"/>
<feature type="domain" description="HTH lysR-type" evidence="8">
    <location>
        <begin position="1"/>
        <end position="58"/>
    </location>
</feature>
<dbReference type="SUPFAM" id="SSF46785">
    <property type="entry name" value="Winged helix' DNA-binding domain"/>
    <property type="match status" value="1"/>
</dbReference>
<sequence length="296" mass="31913">MDFFRLRTLRELSRRETMAAVADALGISSSAVSQQIAQLEDEVGIALVERRGRGVTLTPAGRRLVVHADRIFAVVEEAKTDIAELQNIVAGDLRIAAQPSAASSFIPAAMRQLANDHPHLGMVMTTMGPADGVAALRSWQADIVVADDISFDPHTLQGPFDTLFLCRDQLFVLLPAGHRLESEPVIELGQLRDEHWALDVASSAYSMAIRQACRDIGFEPVINGFSDSFEVVFALVEAGCSISVMPGLALRDFGGSLVVKPLSPAVYRNIYAITRHGEGRNPKIAAVLDALVTAVA</sequence>
<evidence type="ECO:0000256" key="1">
    <source>
        <dbReference type="ARBA" id="ARBA00009437"/>
    </source>
</evidence>
<dbReference type="GO" id="GO:0003677">
    <property type="term" value="F:DNA binding"/>
    <property type="evidence" value="ECO:0007669"/>
    <property type="project" value="UniProtKB-KW"/>
</dbReference>
<comment type="function">
    <text evidence="5">Transcriptional regulator of the ttuABCDE tartrate utilization operon.</text>
</comment>
<dbReference type="RefSeq" id="WP_127430946.1">
    <property type="nucleotide sequence ID" value="NZ_BMFI01000008.1"/>
</dbReference>
<dbReference type="AlphaFoldDB" id="A0A3S0Q5N2"/>
<comment type="similarity">
    <text evidence="1">Belongs to the LysR transcriptional regulatory family.</text>
</comment>
<keyword evidence="2" id="KW-0805">Transcription regulation</keyword>
<reference evidence="9 10" key="1">
    <citation type="journal article" date="2015" name="Int. J. Syst. Evol. Microbiol.">
        <title>Rhizobium anhuiense sp. nov., isolated from effective nodules of Vicia faba and Pisum sativum.</title>
        <authorList>
            <person name="Zhang Y.J."/>
            <person name="Zheng W.T."/>
            <person name="Everall I."/>
            <person name="Young J.P."/>
            <person name="Zhang X.X."/>
            <person name="Tian C.F."/>
            <person name="Sui X.H."/>
            <person name="Wang E.T."/>
            <person name="Chen W.X."/>
        </authorList>
    </citation>
    <scope>NUCLEOTIDE SEQUENCE [LARGE SCALE GENOMIC DNA]</scope>
    <source>
        <strain evidence="9 10">CCBAU 23252</strain>
    </source>
</reference>
<dbReference type="PANTHER" id="PTHR30346:SF29">
    <property type="entry name" value="LYSR SUBSTRATE-BINDING"/>
    <property type="match status" value="1"/>
</dbReference>
<keyword evidence="3" id="KW-0238">DNA-binding</keyword>
<dbReference type="SUPFAM" id="SSF53850">
    <property type="entry name" value="Periplasmic binding protein-like II"/>
    <property type="match status" value="1"/>
</dbReference>
<dbReference type="FunFam" id="1.10.10.10:FF:000001">
    <property type="entry name" value="LysR family transcriptional regulator"/>
    <property type="match status" value="1"/>
</dbReference>
<organism evidence="9 10">
    <name type="scientific">Rhizobium anhuiense</name>
    <dbReference type="NCBI Taxonomy" id="1184720"/>
    <lineage>
        <taxon>Bacteria</taxon>
        <taxon>Pseudomonadati</taxon>
        <taxon>Pseudomonadota</taxon>
        <taxon>Alphaproteobacteria</taxon>
        <taxon>Hyphomicrobiales</taxon>
        <taxon>Rhizobiaceae</taxon>
        <taxon>Rhizobium/Agrobacterium group</taxon>
        <taxon>Rhizobium</taxon>
    </lineage>
</organism>
<evidence type="ECO:0000256" key="7">
    <source>
        <dbReference type="ARBA" id="ARBA00083243"/>
    </source>
</evidence>
<evidence type="ECO:0000256" key="4">
    <source>
        <dbReference type="ARBA" id="ARBA00023163"/>
    </source>
</evidence>
<evidence type="ECO:0000256" key="2">
    <source>
        <dbReference type="ARBA" id="ARBA00023015"/>
    </source>
</evidence>
<dbReference type="InterPro" id="IPR005119">
    <property type="entry name" value="LysR_subst-bd"/>
</dbReference>
<accession>A0A3S0Q5N2</accession>
<name>A0A3S0Q5N2_9HYPH</name>
<gene>
    <name evidence="9" type="ORF">EEQ99_19695</name>
</gene>
<dbReference type="InterPro" id="IPR000847">
    <property type="entry name" value="LysR_HTH_N"/>
</dbReference>
<comment type="caution">
    <text evidence="9">The sequence shown here is derived from an EMBL/GenBank/DDBJ whole genome shotgun (WGS) entry which is preliminary data.</text>
</comment>
<dbReference type="InterPro" id="IPR011991">
    <property type="entry name" value="ArsR-like_HTH"/>
</dbReference>
<dbReference type="GO" id="GO:0032993">
    <property type="term" value="C:protein-DNA complex"/>
    <property type="evidence" value="ECO:0007669"/>
    <property type="project" value="TreeGrafter"/>
</dbReference>
<evidence type="ECO:0000313" key="10">
    <source>
        <dbReference type="Proteomes" id="UP000273611"/>
    </source>
</evidence>
<evidence type="ECO:0000256" key="6">
    <source>
        <dbReference type="ARBA" id="ARBA00067332"/>
    </source>
</evidence>
<keyword evidence="4" id="KW-0804">Transcription</keyword>
<evidence type="ECO:0000259" key="8">
    <source>
        <dbReference type="PROSITE" id="PS50931"/>
    </source>
</evidence>
<evidence type="ECO:0000256" key="3">
    <source>
        <dbReference type="ARBA" id="ARBA00023125"/>
    </source>
</evidence>
<evidence type="ECO:0000256" key="5">
    <source>
        <dbReference type="ARBA" id="ARBA00054626"/>
    </source>
</evidence>
<dbReference type="Pfam" id="PF03466">
    <property type="entry name" value="LysR_substrate"/>
    <property type="match status" value="1"/>
</dbReference>
<dbReference type="InterPro" id="IPR036390">
    <property type="entry name" value="WH_DNA-bd_sf"/>
</dbReference>
<dbReference type="PROSITE" id="PS50931">
    <property type="entry name" value="HTH_LYSR"/>
    <property type="match status" value="1"/>
</dbReference>
<dbReference type="Gene3D" id="1.10.10.10">
    <property type="entry name" value="Winged helix-like DNA-binding domain superfamily/Winged helix DNA-binding domain"/>
    <property type="match status" value="1"/>
</dbReference>
<dbReference type="PANTHER" id="PTHR30346">
    <property type="entry name" value="TRANSCRIPTIONAL DUAL REGULATOR HCAR-RELATED"/>
    <property type="match status" value="1"/>
</dbReference>
<dbReference type="CDD" id="cd00090">
    <property type="entry name" value="HTH_ARSR"/>
    <property type="match status" value="1"/>
</dbReference>
<protein>
    <recommendedName>
        <fullName evidence="6">HTH-type transcriptional regulator TtuA</fullName>
    </recommendedName>
    <alternativeName>
        <fullName evidence="7">Tartrate utilization transcriptional regulator</fullName>
    </alternativeName>
</protein>
<dbReference type="GO" id="GO:0003700">
    <property type="term" value="F:DNA-binding transcription factor activity"/>
    <property type="evidence" value="ECO:0007669"/>
    <property type="project" value="InterPro"/>
</dbReference>
<dbReference type="InterPro" id="IPR036388">
    <property type="entry name" value="WH-like_DNA-bd_sf"/>
</dbReference>
<dbReference type="Pfam" id="PF00126">
    <property type="entry name" value="HTH_1"/>
    <property type="match status" value="1"/>
</dbReference>